<dbReference type="PANTHER" id="PTHR34985">
    <property type="entry name" value="SLR0554 PROTEIN"/>
    <property type="match status" value="1"/>
</dbReference>
<dbReference type="AlphaFoldDB" id="A0A3E4N3L2"/>
<dbReference type="EMBL" id="QSTF01000008">
    <property type="protein sequence ID" value="RGM41429.1"/>
    <property type="molecule type" value="Genomic_DNA"/>
</dbReference>
<dbReference type="EMBL" id="QSQT01000009">
    <property type="protein sequence ID" value="RGK56598.1"/>
    <property type="molecule type" value="Genomic_DNA"/>
</dbReference>
<evidence type="ECO:0000313" key="4">
    <source>
        <dbReference type="Proteomes" id="UP000260780"/>
    </source>
</evidence>
<name>A0A3E4N3L2_9BACT</name>
<keyword evidence="5" id="KW-1185">Reference proteome</keyword>
<feature type="domain" description="Virulence-associated protein E-like" evidence="1">
    <location>
        <begin position="107"/>
        <end position="322"/>
    </location>
</feature>
<accession>A0A3E4N3L2</accession>
<protein>
    <recommendedName>
        <fullName evidence="1">Virulence-associated protein E-like domain-containing protein</fullName>
    </recommendedName>
</protein>
<dbReference type="RefSeq" id="WP_117671712.1">
    <property type="nucleotide sequence ID" value="NZ_CABOGR010000009.1"/>
</dbReference>
<gene>
    <name evidence="3" type="ORF">DXC17_05225</name>
    <name evidence="2" type="ORF">DXD04_05930</name>
</gene>
<evidence type="ECO:0000313" key="5">
    <source>
        <dbReference type="Proteomes" id="UP000260862"/>
    </source>
</evidence>
<organism evidence="2 5">
    <name type="scientific">Phocaeicola plebeius</name>
    <dbReference type="NCBI Taxonomy" id="310297"/>
    <lineage>
        <taxon>Bacteria</taxon>
        <taxon>Pseudomonadati</taxon>
        <taxon>Bacteroidota</taxon>
        <taxon>Bacteroidia</taxon>
        <taxon>Bacteroidales</taxon>
        <taxon>Bacteroidaceae</taxon>
        <taxon>Phocaeicola</taxon>
    </lineage>
</organism>
<dbReference type="Proteomes" id="UP000260862">
    <property type="component" value="Unassembled WGS sequence"/>
</dbReference>
<proteinExistence type="predicted"/>
<dbReference type="InterPro" id="IPR007936">
    <property type="entry name" value="VapE-like_dom"/>
</dbReference>
<dbReference type="Proteomes" id="UP000260780">
    <property type="component" value="Unassembled WGS sequence"/>
</dbReference>
<dbReference type="PANTHER" id="PTHR34985:SF1">
    <property type="entry name" value="SLR0554 PROTEIN"/>
    <property type="match status" value="1"/>
</dbReference>
<evidence type="ECO:0000313" key="3">
    <source>
        <dbReference type="EMBL" id="RGM41429.1"/>
    </source>
</evidence>
<comment type="caution">
    <text evidence="2">The sequence shown here is derived from an EMBL/GenBank/DDBJ whole genome shotgun (WGS) entry which is preliminary data.</text>
</comment>
<dbReference type="InterPro" id="IPR027417">
    <property type="entry name" value="P-loop_NTPase"/>
</dbReference>
<sequence length="397" mass="46371">MLKTLPHAIPKVASPTEKIPNEGFNSNIEQVQAYLTRHYEFKYNSVTQRLLVRIRNADEQYHYLEDYEFNSILKKIKIQNIKCSKDMLLMILKSDYVLQFDPFLNYLENLPEWDGTDYVAQLATSVRTTQPHHFAKCLKKWMVALVASLMDENVVNQTAIILSGAQGIGKTTWFHTILPTDFQEFIHKGYIQTKDKETNVKISECVLILMDELENLSDKSMDGIKQLMTQKGTSMRRAYTTISQYYRKRASFAGTVNRKHFLKDLTGNRRFLCFEAESINLQHNIPIDQLFAQLLHLYRTGFQFWFDEDEIEELDRMNSEFRDISIEEESFINHFEKCAIDDENGLFMTTTQIQQQLVQKTGHKALSTQMLGHVLRDMKVERIKRGGVYGYLLKAKN</sequence>
<evidence type="ECO:0000313" key="2">
    <source>
        <dbReference type="EMBL" id="RGK56598.1"/>
    </source>
</evidence>
<evidence type="ECO:0000259" key="1">
    <source>
        <dbReference type="Pfam" id="PF05272"/>
    </source>
</evidence>
<dbReference type="Pfam" id="PF05272">
    <property type="entry name" value="VapE-like_dom"/>
    <property type="match status" value="1"/>
</dbReference>
<reference evidence="4 5" key="1">
    <citation type="submission" date="2018-08" db="EMBL/GenBank/DDBJ databases">
        <title>A genome reference for cultivated species of the human gut microbiota.</title>
        <authorList>
            <person name="Zou Y."/>
            <person name="Xue W."/>
            <person name="Luo G."/>
        </authorList>
    </citation>
    <scope>NUCLEOTIDE SEQUENCE [LARGE SCALE GENOMIC DNA]</scope>
    <source>
        <strain evidence="3 4">OM08-14</strain>
        <strain evidence="2 5">TF10-3AC</strain>
    </source>
</reference>
<dbReference type="SUPFAM" id="SSF52540">
    <property type="entry name" value="P-loop containing nucleoside triphosphate hydrolases"/>
    <property type="match status" value="1"/>
</dbReference>